<keyword evidence="3 6" id="KW-0812">Transmembrane</keyword>
<dbReference type="InterPro" id="IPR051401">
    <property type="entry name" value="GtrA_CellWall_Glycosyl"/>
</dbReference>
<organism evidence="8 9">
    <name type="scientific">Phocaeicola vulgatus</name>
    <name type="common">Bacteroides vulgatus</name>
    <dbReference type="NCBI Taxonomy" id="821"/>
    <lineage>
        <taxon>Bacteria</taxon>
        <taxon>Pseudomonadati</taxon>
        <taxon>Bacteroidota</taxon>
        <taxon>Bacteroidia</taxon>
        <taxon>Bacteroidales</taxon>
        <taxon>Bacteroidaceae</taxon>
        <taxon>Phocaeicola</taxon>
    </lineage>
</organism>
<dbReference type="AlphaFoldDB" id="A0A0P0M1G4"/>
<dbReference type="Proteomes" id="UP000061587">
    <property type="component" value="Chromosome"/>
</dbReference>
<feature type="domain" description="GtrA/DPMS transmembrane" evidence="7">
    <location>
        <begin position="19"/>
        <end position="127"/>
    </location>
</feature>
<dbReference type="PATRIC" id="fig|821.40.peg.922"/>
<accession>A0A0P0M1G4</accession>
<evidence type="ECO:0000259" key="7">
    <source>
        <dbReference type="Pfam" id="PF04138"/>
    </source>
</evidence>
<feature type="transmembrane region" description="Helical" evidence="6">
    <location>
        <begin position="50"/>
        <end position="68"/>
    </location>
</feature>
<proteinExistence type="inferred from homology"/>
<evidence type="ECO:0000256" key="6">
    <source>
        <dbReference type="SAM" id="Phobius"/>
    </source>
</evidence>
<evidence type="ECO:0000256" key="1">
    <source>
        <dbReference type="ARBA" id="ARBA00004141"/>
    </source>
</evidence>
<dbReference type="SUPFAM" id="SSF103481">
    <property type="entry name" value="Multidrug resistance efflux transporter EmrE"/>
    <property type="match status" value="1"/>
</dbReference>
<dbReference type="EMBL" id="CP013020">
    <property type="protein sequence ID" value="ALK83407.1"/>
    <property type="molecule type" value="Genomic_DNA"/>
</dbReference>
<comment type="subcellular location">
    <subcellularLocation>
        <location evidence="1">Membrane</location>
        <topology evidence="1">Multi-pass membrane protein</topology>
    </subcellularLocation>
</comment>
<evidence type="ECO:0000256" key="4">
    <source>
        <dbReference type="ARBA" id="ARBA00022989"/>
    </source>
</evidence>
<keyword evidence="4 6" id="KW-1133">Transmembrane helix</keyword>
<evidence type="ECO:0000313" key="9">
    <source>
        <dbReference type="Proteomes" id="UP000061587"/>
    </source>
</evidence>
<sequence>MHFKSMKMNKLKQIPEFLRFVMVGLFATGLHYGIYFVLQKFIQVNVAYTLGYVLSFVANFYLTAYFTFGQPPSWKKAFGFGGAHLTNYLIHIGLLNLFLRLGFSRPLAPIPVFLIAIPVNFLLVRFVFKQK</sequence>
<dbReference type="PANTHER" id="PTHR38459">
    <property type="entry name" value="PROPHAGE BACTOPRENOL-LINKED GLUCOSE TRANSLOCASE HOMOLOG"/>
    <property type="match status" value="1"/>
</dbReference>
<name>A0A0P0M1G4_PHOVU</name>
<feature type="transmembrane region" description="Helical" evidence="6">
    <location>
        <begin position="107"/>
        <end position="128"/>
    </location>
</feature>
<evidence type="ECO:0000256" key="2">
    <source>
        <dbReference type="ARBA" id="ARBA00009399"/>
    </source>
</evidence>
<comment type="similarity">
    <text evidence="2">Belongs to the GtrA family.</text>
</comment>
<reference evidence="9" key="1">
    <citation type="submission" date="2015-10" db="EMBL/GenBank/DDBJ databases">
        <title>Extensive mobilome-driven genome diversification in gut-associated Bacteroides vulgatus mpk.</title>
        <authorList>
            <person name="Beier S."/>
            <person name="Lange A."/>
            <person name="Huson D.H."/>
            <person name="Frick J.-S."/>
            <person name="Autenrieth I.B."/>
        </authorList>
    </citation>
    <scope>NUCLEOTIDE SEQUENCE [LARGE SCALE GENOMIC DNA]</scope>
    <source>
        <strain evidence="9">mpk</strain>
    </source>
</reference>
<feature type="transmembrane region" description="Helical" evidence="6">
    <location>
        <begin position="80"/>
        <end position="101"/>
    </location>
</feature>
<reference evidence="8 9" key="2">
    <citation type="journal article" date="2016" name="Genome Biol. Evol.">
        <title>Extensive mobilome-driven genome diversification in mouse gut-associated Bacteroides vulgatus mpk.</title>
        <authorList>
            <person name="Lange A."/>
            <person name="Beier S."/>
            <person name="Steimle A."/>
            <person name="Autenrieth I.B."/>
            <person name="Huson D.H."/>
            <person name="Frick J.S."/>
        </authorList>
    </citation>
    <scope>NUCLEOTIDE SEQUENCE [LARGE SCALE GENOMIC DNA]</scope>
    <source>
        <strain evidence="9">mpk</strain>
    </source>
</reference>
<dbReference type="GO" id="GO:0000271">
    <property type="term" value="P:polysaccharide biosynthetic process"/>
    <property type="evidence" value="ECO:0007669"/>
    <property type="project" value="InterPro"/>
</dbReference>
<feature type="transmembrane region" description="Helical" evidence="6">
    <location>
        <begin position="20"/>
        <end position="38"/>
    </location>
</feature>
<dbReference type="PANTHER" id="PTHR38459:SF1">
    <property type="entry name" value="PROPHAGE BACTOPRENOL-LINKED GLUCOSE TRANSLOCASE HOMOLOG"/>
    <property type="match status" value="1"/>
</dbReference>
<protein>
    <recommendedName>
        <fullName evidence="7">GtrA/DPMS transmembrane domain-containing protein</fullName>
    </recommendedName>
</protein>
<dbReference type="Pfam" id="PF04138">
    <property type="entry name" value="GtrA_DPMS_TM"/>
    <property type="match status" value="1"/>
</dbReference>
<dbReference type="InterPro" id="IPR007267">
    <property type="entry name" value="GtrA_DPMS_TM"/>
</dbReference>
<dbReference type="InterPro" id="IPR037185">
    <property type="entry name" value="EmrE-like"/>
</dbReference>
<evidence type="ECO:0000256" key="3">
    <source>
        <dbReference type="ARBA" id="ARBA00022692"/>
    </source>
</evidence>
<keyword evidence="5 6" id="KW-0472">Membrane</keyword>
<gene>
    <name evidence="8" type="ORF">BvMPK_0789</name>
</gene>
<evidence type="ECO:0000256" key="5">
    <source>
        <dbReference type="ARBA" id="ARBA00023136"/>
    </source>
</evidence>
<dbReference type="GO" id="GO:0005886">
    <property type="term" value="C:plasma membrane"/>
    <property type="evidence" value="ECO:0007669"/>
    <property type="project" value="TreeGrafter"/>
</dbReference>
<evidence type="ECO:0000313" key="8">
    <source>
        <dbReference type="EMBL" id="ALK83407.1"/>
    </source>
</evidence>